<accession>A0A6M4H804</accession>
<dbReference type="PROSITE" id="PS51257">
    <property type="entry name" value="PROKAR_LIPOPROTEIN"/>
    <property type="match status" value="1"/>
</dbReference>
<dbReference type="KEGG" id="upl:DSM104440_02113"/>
<organism evidence="2 3">
    <name type="scientific">Usitatibacter palustris</name>
    <dbReference type="NCBI Taxonomy" id="2732487"/>
    <lineage>
        <taxon>Bacteria</taxon>
        <taxon>Pseudomonadati</taxon>
        <taxon>Pseudomonadota</taxon>
        <taxon>Betaproteobacteria</taxon>
        <taxon>Nitrosomonadales</taxon>
        <taxon>Usitatibacteraceae</taxon>
        <taxon>Usitatibacter</taxon>
    </lineage>
</organism>
<evidence type="ECO:0000313" key="2">
    <source>
        <dbReference type="EMBL" id="QJR15295.1"/>
    </source>
</evidence>
<proteinExistence type="predicted"/>
<reference evidence="2 3" key="1">
    <citation type="submission" date="2020-04" db="EMBL/GenBank/DDBJ databases">
        <title>Usitatibacter rugosus gen. nov., sp. nov. and Usitatibacter palustris sp. nov., novel members of Usitatibacteraceae fam. nov. within the order Nitrosomonadales isolated from soil.</title>
        <authorList>
            <person name="Huber K.J."/>
            <person name="Neumann-Schaal M."/>
            <person name="Geppert A."/>
            <person name="Luckner M."/>
            <person name="Wanner G."/>
            <person name="Overmann J."/>
        </authorList>
    </citation>
    <scope>NUCLEOTIDE SEQUENCE [LARGE SCALE GENOMIC DNA]</scope>
    <source>
        <strain evidence="2 3">Swamp67</strain>
    </source>
</reference>
<keyword evidence="3" id="KW-1185">Reference proteome</keyword>
<sequence length="49" mass="4804">MNVLKRIAVAAALAAAVLSTGCATTGDVNGNGGFAVHSDDDLGVMSRGE</sequence>
<protein>
    <recommendedName>
        <fullName evidence="4">Entericidin EcnA/B family protein</fullName>
    </recommendedName>
</protein>
<feature type="chain" id="PRO_5026797297" description="Entericidin EcnA/B family protein" evidence="1">
    <location>
        <begin position="26"/>
        <end position="49"/>
    </location>
</feature>
<dbReference type="RefSeq" id="WP_171162446.1">
    <property type="nucleotide sequence ID" value="NZ_CP053073.1"/>
</dbReference>
<feature type="signal peptide" evidence="1">
    <location>
        <begin position="1"/>
        <end position="25"/>
    </location>
</feature>
<keyword evidence="1" id="KW-0732">Signal</keyword>
<evidence type="ECO:0000313" key="3">
    <source>
        <dbReference type="Proteomes" id="UP000503096"/>
    </source>
</evidence>
<gene>
    <name evidence="2" type="ORF">DSM104440_02113</name>
</gene>
<dbReference type="Proteomes" id="UP000503096">
    <property type="component" value="Chromosome"/>
</dbReference>
<dbReference type="AlphaFoldDB" id="A0A6M4H804"/>
<evidence type="ECO:0008006" key="4">
    <source>
        <dbReference type="Google" id="ProtNLM"/>
    </source>
</evidence>
<dbReference type="InParanoid" id="A0A6M4H804"/>
<name>A0A6M4H804_9PROT</name>
<dbReference type="EMBL" id="CP053073">
    <property type="protein sequence ID" value="QJR15295.1"/>
    <property type="molecule type" value="Genomic_DNA"/>
</dbReference>
<evidence type="ECO:0000256" key="1">
    <source>
        <dbReference type="SAM" id="SignalP"/>
    </source>
</evidence>